<reference evidence="2 3" key="1">
    <citation type="submission" date="2020-08" db="EMBL/GenBank/DDBJ databases">
        <title>Genomic Encyclopedia of Type Strains, Phase IV (KMG-IV): sequencing the most valuable type-strain genomes for metagenomic binning, comparative biology and taxonomic classification.</title>
        <authorList>
            <person name="Goeker M."/>
        </authorList>
    </citation>
    <scope>NUCLEOTIDE SEQUENCE [LARGE SCALE GENOMIC DNA]</scope>
    <source>
        <strain evidence="2 3">DSM 25079</strain>
    </source>
</reference>
<evidence type="ECO:0000313" key="3">
    <source>
        <dbReference type="Proteomes" id="UP000549617"/>
    </source>
</evidence>
<comment type="caution">
    <text evidence="2">The sequence shown here is derived from an EMBL/GenBank/DDBJ whole genome shotgun (WGS) entry which is preliminary data.</text>
</comment>
<dbReference type="Proteomes" id="UP000549617">
    <property type="component" value="Unassembled WGS sequence"/>
</dbReference>
<dbReference type="AlphaFoldDB" id="A0A7W9EE67"/>
<feature type="transmembrane region" description="Helical" evidence="1">
    <location>
        <begin position="21"/>
        <end position="39"/>
    </location>
</feature>
<organism evidence="2 3">
    <name type="scientific">Sphingobium boeckii</name>
    <dbReference type="NCBI Taxonomy" id="1082345"/>
    <lineage>
        <taxon>Bacteria</taxon>
        <taxon>Pseudomonadati</taxon>
        <taxon>Pseudomonadota</taxon>
        <taxon>Alphaproteobacteria</taxon>
        <taxon>Sphingomonadales</taxon>
        <taxon>Sphingomonadaceae</taxon>
        <taxon>Sphingobium</taxon>
    </lineage>
</organism>
<keyword evidence="1" id="KW-0812">Transmembrane</keyword>
<keyword evidence="3" id="KW-1185">Reference proteome</keyword>
<evidence type="ECO:0000256" key="1">
    <source>
        <dbReference type="SAM" id="Phobius"/>
    </source>
</evidence>
<sequence length="75" mass="8496">MTPDQKDAQARNRYFAITFTRLLGVAFVVFGIMVVYGRFESIPKIVGYVLVVNGLIDIVILPRVMARRWRTPPAA</sequence>
<dbReference type="EMBL" id="JACIJC010000001">
    <property type="protein sequence ID" value="MBB5684366.1"/>
    <property type="molecule type" value="Genomic_DNA"/>
</dbReference>
<dbReference type="RefSeq" id="WP_184014597.1">
    <property type="nucleotide sequence ID" value="NZ_JACIJC010000001.1"/>
</dbReference>
<keyword evidence="1" id="KW-0472">Membrane</keyword>
<name>A0A7W9EE67_9SPHN</name>
<evidence type="ECO:0000313" key="2">
    <source>
        <dbReference type="EMBL" id="MBB5684366.1"/>
    </source>
</evidence>
<protein>
    <submittedName>
        <fullName evidence="2">Uncharacterized membrane protein HdeD (DUF308 family)</fullName>
    </submittedName>
</protein>
<accession>A0A7W9EE67</accession>
<keyword evidence="1" id="KW-1133">Transmembrane helix</keyword>
<feature type="transmembrane region" description="Helical" evidence="1">
    <location>
        <begin position="45"/>
        <end position="66"/>
    </location>
</feature>
<gene>
    <name evidence="2" type="ORF">FHS49_000357</name>
</gene>
<proteinExistence type="predicted"/>